<dbReference type="SUPFAM" id="SSF48498">
    <property type="entry name" value="Tetracyclin repressor-like, C-terminal domain"/>
    <property type="match status" value="1"/>
</dbReference>
<dbReference type="PROSITE" id="PS50977">
    <property type="entry name" value="HTH_TETR_2"/>
    <property type="match status" value="1"/>
</dbReference>
<name>A0A4R1BRW1_9ACTN</name>
<dbReference type="Gene3D" id="1.10.357.10">
    <property type="entry name" value="Tetracycline Repressor, domain 2"/>
    <property type="match status" value="1"/>
</dbReference>
<sequence length="204" mass="22208">MTGVKGITEEGSSPAERLLGAAAELFYREGIRAVGVDTVVDRAGVAKMTLYNNFGSKDELVAAYLRARDERWRAWLEEASEGRSTPQERLLAVFDALESWIEGEGGDFRGCAFINATTEIADPNHPARVVAREHKEWMREHFVKLASEAGARDPEELADQFVILFEGAIVTAVTRGDTEPTRKARAAAESLLAAGAGDAGERVE</sequence>
<organism evidence="6 7">
    <name type="scientific">Rubrobacter taiwanensis</name>
    <dbReference type="NCBI Taxonomy" id="185139"/>
    <lineage>
        <taxon>Bacteria</taxon>
        <taxon>Bacillati</taxon>
        <taxon>Actinomycetota</taxon>
        <taxon>Rubrobacteria</taxon>
        <taxon>Rubrobacterales</taxon>
        <taxon>Rubrobacteraceae</taxon>
        <taxon>Rubrobacter</taxon>
    </lineage>
</organism>
<evidence type="ECO:0000256" key="2">
    <source>
        <dbReference type="ARBA" id="ARBA00023125"/>
    </source>
</evidence>
<evidence type="ECO:0000256" key="4">
    <source>
        <dbReference type="PROSITE-ProRule" id="PRU00335"/>
    </source>
</evidence>
<proteinExistence type="predicted"/>
<keyword evidence="7" id="KW-1185">Reference proteome</keyword>
<evidence type="ECO:0000256" key="3">
    <source>
        <dbReference type="ARBA" id="ARBA00023163"/>
    </source>
</evidence>
<dbReference type="PRINTS" id="PR00455">
    <property type="entry name" value="HTHTETR"/>
</dbReference>
<dbReference type="Pfam" id="PF00440">
    <property type="entry name" value="TetR_N"/>
    <property type="match status" value="1"/>
</dbReference>
<dbReference type="RefSeq" id="WP_132688702.1">
    <property type="nucleotide sequence ID" value="NZ_SKBU01000006.1"/>
</dbReference>
<keyword evidence="3" id="KW-0804">Transcription</keyword>
<dbReference type="SUPFAM" id="SSF46689">
    <property type="entry name" value="Homeodomain-like"/>
    <property type="match status" value="1"/>
</dbReference>
<keyword evidence="2 4" id="KW-0238">DNA-binding</keyword>
<keyword evidence="1" id="KW-0805">Transcription regulation</keyword>
<protein>
    <submittedName>
        <fullName evidence="6">TetR/AcrR family transcriptional regulator</fullName>
    </submittedName>
</protein>
<evidence type="ECO:0000313" key="6">
    <source>
        <dbReference type="EMBL" id="TCJ20097.1"/>
    </source>
</evidence>
<dbReference type="Proteomes" id="UP000295244">
    <property type="component" value="Unassembled WGS sequence"/>
</dbReference>
<dbReference type="OrthoDB" id="3196926at2"/>
<evidence type="ECO:0000313" key="7">
    <source>
        <dbReference type="Proteomes" id="UP000295244"/>
    </source>
</evidence>
<dbReference type="InterPro" id="IPR009057">
    <property type="entry name" value="Homeodomain-like_sf"/>
</dbReference>
<dbReference type="Pfam" id="PF16925">
    <property type="entry name" value="TetR_C_13"/>
    <property type="match status" value="1"/>
</dbReference>
<dbReference type="InterPro" id="IPR036271">
    <property type="entry name" value="Tet_transcr_reg_TetR-rel_C_sf"/>
</dbReference>
<dbReference type="InterPro" id="IPR001647">
    <property type="entry name" value="HTH_TetR"/>
</dbReference>
<gene>
    <name evidence="6" type="ORF">E0L93_03915</name>
</gene>
<accession>A0A4R1BRW1</accession>
<dbReference type="PANTHER" id="PTHR47506">
    <property type="entry name" value="TRANSCRIPTIONAL REGULATORY PROTEIN"/>
    <property type="match status" value="1"/>
</dbReference>
<evidence type="ECO:0000259" key="5">
    <source>
        <dbReference type="PROSITE" id="PS50977"/>
    </source>
</evidence>
<comment type="caution">
    <text evidence="6">The sequence shown here is derived from an EMBL/GenBank/DDBJ whole genome shotgun (WGS) entry which is preliminary data.</text>
</comment>
<reference evidence="6 7" key="1">
    <citation type="submission" date="2019-03" db="EMBL/GenBank/DDBJ databases">
        <title>Whole genome sequence of a novel Rubrobacter taiwanensis strain, isolated from Yellowstone National Park.</title>
        <authorList>
            <person name="Freed S."/>
            <person name="Ramaley R.F."/>
            <person name="Kyndt J.A."/>
        </authorList>
    </citation>
    <scope>NUCLEOTIDE SEQUENCE [LARGE SCALE GENOMIC DNA]</scope>
    <source>
        <strain evidence="6 7">Yellowstone</strain>
    </source>
</reference>
<dbReference type="EMBL" id="SKBU01000006">
    <property type="protein sequence ID" value="TCJ20097.1"/>
    <property type="molecule type" value="Genomic_DNA"/>
</dbReference>
<evidence type="ECO:0000256" key="1">
    <source>
        <dbReference type="ARBA" id="ARBA00023015"/>
    </source>
</evidence>
<dbReference type="AlphaFoldDB" id="A0A4R1BRW1"/>
<dbReference type="GO" id="GO:0003677">
    <property type="term" value="F:DNA binding"/>
    <property type="evidence" value="ECO:0007669"/>
    <property type="project" value="UniProtKB-UniRule"/>
</dbReference>
<dbReference type="PANTHER" id="PTHR47506:SF1">
    <property type="entry name" value="HTH-TYPE TRANSCRIPTIONAL REGULATOR YJDC"/>
    <property type="match status" value="1"/>
</dbReference>
<feature type="domain" description="HTH tetR-type" evidence="5">
    <location>
        <begin position="12"/>
        <end position="72"/>
    </location>
</feature>
<dbReference type="InterPro" id="IPR011075">
    <property type="entry name" value="TetR_C"/>
</dbReference>
<feature type="DNA-binding region" description="H-T-H motif" evidence="4">
    <location>
        <begin position="35"/>
        <end position="54"/>
    </location>
</feature>